<comment type="caution">
    <text evidence="2">The sequence shown here is derived from an EMBL/GenBank/DDBJ whole genome shotgun (WGS) entry which is preliminary data.</text>
</comment>
<dbReference type="AlphaFoldDB" id="A0A6I4V123"/>
<evidence type="ECO:0000313" key="2">
    <source>
        <dbReference type="EMBL" id="MXP46094.1"/>
    </source>
</evidence>
<dbReference type="OrthoDB" id="9812349at2"/>
<accession>A0A6I4V123</accession>
<dbReference type="InterPro" id="IPR008523">
    <property type="entry name" value="DUF805"/>
</dbReference>
<feature type="transmembrane region" description="Helical" evidence="1">
    <location>
        <begin position="62"/>
        <end position="85"/>
    </location>
</feature>
<dbReference type="EMBL" id="WTYP01000001">
    <property type="protein sequence ID" value="MXP46094.1"/>
    <property type="molecule type" value="Genomic_DNA"/>
</dbReference>
<evidence type="ECO:0000313" key="3">
    <source>
        <dbReference type="Proteomes" id="UP000471435"/>
    </source>
</evidence>
<keyword evidence="3" id="KW-1185">Reference proteome</keyword>
<dbReference type="Proteomes" id="UP000471435">
    <property type="component" value="Unassembled WGS sequence"/>
</dbReference>
<organism evidence="2 3">
    <name type="scientific">Pontixanthobacter luteolus</name>
    <dbReference type="NCBI Taxonomy" id="295089"/>
    <lineage>
        <taxon>Bacteria</taxon>
        <taxon>Pseudomonadati</taxon>
        <taxon>Pseudomonadota</taxon>
        <taxon>Alphaproteobacteria</taxon>
        <taxon>Sphingomonadales</taxon>
        <taxon>Erythrobacteraceae</taxon>
        <taxon>Pontixanthobacter</taxon>
    </lineage>
</organism>
<feature type="transmembrane region" description="Helical" evidence="1">
    <location>
        <begin position="32"/>
        <end position="50"/>
    </location>
</feature>
<keyword evidence="1" id="KW-0472">Membrane</keyword>
<evidence type="ECO:0000256" key="1">
    <source>
        <dbReference type="SAM" id="Phobius"/>
    </source>
</evidence>
<keyword evidence="1" id="KW-1133">Transmembrane helix</keyword>
<gene>
    <name evidence="2" type="ORF">GRI43_01640</name>
</gene>
<keyword evidence="1" id="KW-0812">Transmembrane</keyword>
<proteinExistence type="predicted"/>
<reference evidence="2 3" key="1">
    <citation type="submission" date="2019-12" db="EMBL/GenBank/DDBJ databases">
        <title>Genomic-based taxomic classification of the family Erythrobacteraceae.</title>
        <authorList>
            <person name="Xu L."/>
        </authorList>
    </citation>
    <scope>NUCLEOTIDE SEQUENCE [LARGE SCALE GENOMIC DNA]</scope>
    <source>
        <strain evidence="2 3">SW-109</strain>
    </source>
</reference>
<sequence>MLLFLSYLAASGILIAYVAIDAEDATVGNAAISTFGGVFLLNFIPGLALTSRRLHDIGLPGWLVIAAIFAVLFLSIIGWIGYMIVMSLPPKNGENQYGPPVYDEDIADVFS</sequence>
<dbReference type="Pfam" id="PF05656">
    <property type="entry name" value="DUF805"/>
    <property type="match status" value="1"/>
</dbReference>
<dbReference type="GO" id="GO:0016020">
    <property type="term" value="C:membrane"/>
    <property type="evidence" value="ECO:0007669"/>
    <property type="project" value="InterPro"/>
</dbReference>
<protein>
    <submittedName>
        <fullName evidence="2">DUF805 domain-containing protein</fullName>
    </submittedName>
</protein>
<name>A0A6I4V123_9SPHN</name>